<sequence length="59" mass="6151">MKLHRIWNDLAQDESGQDLIEYALVAGLVGAVCVTALSGLATAIQNALGRVVTALTPTT</sequence>
<keyword evidence="1" id="KW-0812">Transmembrane</keyword>
<protein>
    <submittedName>
        <fullName evidence="2">Pilus assembly protein Flp/PilA</fullName>
    </submittedName>
</protein>
<evidence type="ECO:0000313" key="2">
    <source>
        <dbReference type="EMBL" id="SDF83703.1"/>
    </source>
</evidence>
<accession>A0A1G7PBQ6</accession>
<organism evidence="2 3">
    <name type="scientific">Terriglobus roseus</name>
    <dbReference type="NCBI Taxonomy" id="392734"/>
    <lineage>
        <taxon>Bacteria</taxon>
        <taxon>Pseudomonadati</taxon>
        <taxon>Acidobacteriota</taxon>
        <taxon>Terriglobia</taxon>
        <taxon>Terriglobales</taxon>
        <taxon>Acidobacteriaceae</taxon>
        <taxon>Terriglobus</taxon>
    </lineage>
</organism>
<keyword evidence="1" id="KW-1133">Transmembrane helix</keyword>
<feature type="transmembrane region" description="Helical" evidence="1">
    <location>
        <begin position="20"/>
        <end position="40"/>
    </location>
</feature>
<evidence type="ECO:0000256" key="1">
    <source>
        <dbReference type="SAM" id="Phobius"/>
    </source>
</evidence>
<dbReference type="Proteomes" id="UP000182427">
    <property type="component" value="Chromosome I"/>
</dbReference>
<evidence type="ECO:0000313" key="3">
    <source>
        <dbReference type="Proteomes" id="UP000182427"/>
    </source>
</evidence>
<name>A0A1G7PBQ6_9BACT</name>
<dbReference type="EMBL" id="LT629690">
    <property type="protein sequence ID" value="SDF83703.1"/>
    <property type="molecule type" value="Genomic_DNA"/>
</dbReference>
<proteinExistence type="predicted"/>
<keyword evidence="3" id="KW-1185">Reference proteome</keyword>
<dbReference type="AlphaFoldDB" id="A0A1G7PBQ6"/>
<gene>
    <name evidence="2" type="ORF">SAMN05444167_3451</name>
</gene>
<dbReference type="RefSeq" id="WP_083346242.1">
    <property type="nucleotide sequence ID" value="NZ_LT629690.1"/>
</dbReference>
<reference evidence="2 3" key="1">
    <citation type="submission" date="2016-10" db="EMBL/GenBank/DDBJ databases">
        <authorList>
            <person name="de Groot N.N."/>
        </authorList>
    </citation>
    <scope>NUCLEOTIDE SEQUENCE [LARGE SCALE GENOMIC DNA]</scope>
    <source>
        <strain evidence="2 3">GAS232</strain>
    </source>
</reference>
<keyword evidence="1" id="KW-0472">Membrane</keyword>